<dbReference type="GO" id="GO:0010997">
    <property type="term" value="F:anaphase-promoting complex binding"/>
    <property type="evidence" value="ECO:0007669"/>
    <property type="project" value="InterPro"/>
</dbReference>
<sequence length="780" mass="84642">MQRSQLGRRLRSGPTKEPLDDAARKTDPTSNETETKVTAATQSRSQPLRNNGRSKRSSQQNSGAVETKQAETHGPHHAVAESERCTRAATSRTKAGPGDSAQSKRIQAATEQKVSGKARSRSRAGSNSPTRLPRPRESVDLEAERVMTRSMARRLRAEESRINTRPSVKERLLRLGGSSSPGTEHGEAKEEPEPQQLPSPSASATPENHARHVRRSPQFNYDRFIPAHSALDMRMYEHSPRAASPAFARPTMHIEHTAQVDEANRTYDALLRSELLNDRAAVDDFDSARRMHAGSPTPQKQKQASRRELQLLSSSPRMLPSLVPWTGSSSGGASSRPNTPPPNASPARGPPVFAYRSPRKAPLSSGMTGSPPPITALRSAFGHASAAHDVYQATAVGPGARRLLGSRPAPRRVARDPIKVLDAPGIRDDYYLNLMDWSASNRVAVALGSEVYVWDAQSSATSRLCDVGQSDWVSSVRWDHSGGQLAVGLASGAVQLWDASRGRRLRTFASHSRRVGVLDWNGAVVSSGSRDKRINNHDSRLRQGALISTYYGHAQEVCGLRWSPDRTMLASGGNDNLLLLWDARYTPLDARAHASHPDIAPAARVFRRPLFRLDAHTAAVKALAWSPTQPSLLASGGGTDDRCIRLWNTQNGTQISAHDTKSQVCNLAWAPDGSELLSTHGYSQNHVVVWRYPQMAPIALLSGHTKRVLYLAQSPDGATVATAAGDETIRFWDVFPTPAPVPAIPQMPVQALGHLPGGIARGLAMTAPGTVVLDDLAHVR</sequence>
<evidence type="ECO:0000256" key="8">
    <source>
        <dbReference type="SAM" id="MobiDB-lite"/>
    </source>
</evidence>
<dbReference type="InterPro" id="IPR033010">
    <property type="entry name" value="Cdc20/Fizzy"/>
</dbReference>
<feature type="repeat" description="WD" evidence="7">
    <location>
        <begin position="550"/>
        <end position="582"/>
    </location>
</feature>
<evidence type="ECO:0000256" key="5">
    <source>
        <dbReference type="ARBA" id="ARBA00022776"/>
    </source>
</evidence>
<reference evidence="10" key="1">
    <citation type="submission" date="2022-07" db="EMBL/GenBank/DDBJ databases">
        <title>Phylogenomic reconstructions and comparative analyses of Kickxellomycotina fungi.</title>
        <authorList>
            <person name="Reynolds N.K."/>
            <person name="Stajich J.E."/>
            <person name="Barry K."/>
            <person name="Grigoriev I.V."/>
            <person name="Crous P."/>
            <person name="Smith M.E."/>
        </authorList>
    </citation>
    <scope>NUCLEOTIDE SEQUENCE</scope>
    <source>
        <strain evidence="10">NBRC 105413</strain>
    </source>
</reference>
<feature type="compositionally biased region" description="Basic and acidic residues" evidence="8">
    <location>
        <begin position="17"/>
        <end position="27"/>
    </location>
</feature>
<evidence type="ECO:0000259" key="9">
    <source>
        <dbReference type="Pfam" id="PF24807"/>
    </source>
</evidence>
<feature type="compositionally biased region" description="Basic and acidic residues" evidence="8">
    <location>
        <begin position="134"/>
        <end position="147"/>
    </location>
</feature>
<evidence type="ECO:0000313" key="10">
    <source>
        <dbReference type="EMBL" id="KAJ1643096.1"/>
    </source>
</evidence>
<evidence type="ECO:0000313" key="11">
    <source>
        <dbReference type="Proteomes" id="UP001145021"/>
    </source>
</evidence>
<name>A0A9W8CGP9_9FUNG</name>
<dbReference type="CDD" id="cd00200">
    <property type="entry name" value="WD40"/>
    <property type="match status" value="1"/>
</dbReference>
<dbReference type="GO" id="GO:1905786">
    <property type="term" value="P:positive regulation of anaphase-promoting complex-dependent catabolic process"/>
    <property type="evidence" value="ECO:0007669"/>
    <property type="project" value="TreeGrafter"/>
</dbReference>
<dbReference type="Gene3D" id="2.130.10.10">
    <property type="entry name" value="YVTN repeat-like/Quinoprotein amine dehydrogenase"/>
    <property type="match status" value="1"/>
</dbReference>
<dbReference type="InterPro" id="IPR036322">
    <property type="entry name" value="WD40_repeat_dom_sf"/>
</dbReference>
<feature type="compositionally biased region" description="Polar residues" evidence="8">
    <location>
        <begin position="326"/>
        <end position="337"/>
    </location>
</feature>
<feature type="region of interest" description="Disordered" evidence="8">
    <location>
        <begin position="313"/>
        <end position="369"/>
    </location>
</feature>
<dbReference type="InterPro" id="IPR056150">
    <property type="entry name" value="WD40_CDC20-Fz"/>
</dbReference>
<dbReference type="GO" id="GO:0051301">
    <property type="term" value="P:cell division"/>
    <property type="evidence" value="ECO:0007669"/>
    <property type="project" value="UniProtKB-KW"/>
</dbReference>
<dbReference type="GO" id="GO:0031145">
    <property type="term" value="P:anaphase-promoting complex-dependent catabolic process"/>
    <property type="evidence" value="ECO:0007669"/>
    <property type="project" value="TreeGrafter"/>
</dbReference>
<feature type="compositionally biased region" description="Low complexity" evidence="8">
    <location>
        <begin position="313"/>
        <end position="324"/>
    </location>
</feature>
<evidence type="ECO:0000256" key="1">
    <source>
        <dbReference type="ARBA" id="ARBA00006445"/>
    </source>
</evidence>
<feature type="compositionally biased region" description="Low complexity" evidence="8">
    <location>
        <begin position="194"/>
        <end position="206"/>
    </location>
</feature>
<dbReference type="EMBL" id="JANBOH010000296">
    <property type="protein sequence ID" value="KAJ1643096.1"/>
    <property type="molecule type" value="Genomic_DNA"/>
</dbReference>
<keyword evidence="2 7" id="KW-0853">WD repeat</keyword>
<dbReference type="InterPro" id="IPR015943">
    <property type="entry name" value="WD40/YVTN_repeat-like_dom_sf"/>
</dbReference>
<dbReference type="Pfam" id="PF24807">
    <property type="entry name" value="WD40_CDC20-Fz"/>
    <property type="match status" value="1"/>
</dbReference>
<feature type="region of interest" description="Disordered" evidence="8">
    <location>
        <begin position="289"/>
        <end position="308"/>
    </location>
</feature>
<dbReference type="AlphaFoldDB" id="A0A9W8CGP9"/>
<feature type="compositionally biased region" description="Polar residues" evidence="8">
    <location>
        <begin position="28"/>
        <end position="64"/>
    </location>
</feature>
<evidence type="ECO:0000256" key="2">
    <source>
        <dbReference type="ARBA" id="ARBA00022574"/>
    </source>
</evidence>
<keyword evidence="11" id="KW-1185">Reference proteome</keyword>
<dbReference type="PANTHER" id="PTHR19918">
    <property type="entry name" value="CELL DIVISION CYCLE 20 CDC20 FIZZY -RELATED"/>
    <property type="match status" value="1"/>
</dbReference>
<organism evidence="10 11">
    <name type="scientific">Coemansia asiatica</name>
    <dbReference type="NCBI Taxonomy" id="1052880"/>
    <lineage>
        <taxon>Eukaryota</taxon>
        <taxon>Fungi</taxon>
        <taxon>Fungi incertae sedis</taxon>
        <taxon>Zoopagomycota</taxon>
        <taxon>Kickxellomycotina</taxon>
        <taxon>Kickxellomycetes</taxon>
        <taxon>Kickxellales</taxon>
        <taxon>Kickxellaceae</taxon>
        <taxon>Coemansia</taxon>
    </lineage>
</organism>
<proteinExistence type="inferred from homology"/>
<feature type="repeat" description="WD" evidence="7">
    <location>
        <begin position="613"/>
        <end position="657"/>
    </location>
</feature>
<dbReference type="SUPFAM" id="SSF50978">
    <property type="entry name" value="WD40 repeat-like"/>
    <property type="match status" value="1"/>
</dbReference>
<keyword evidence="3" id="KW-0132">Cell division</keyword>
<dbReference type="PROSITE" id="PS00678">
    <property type="entry name" value="WD_REPEATS_1"/>
    <property type="match status" value="2"/>
</dbReference>
<evidence type="ECO:0000256" key="6">
    <source>
        <dbReference type="ARBA" id="ARBA00023306"/>
    </source>
</evidence>
<feature type="repeat" description="WD" evidence="7">
    <location>
        <begin position="466"/>
        <end position="507"/>
    </location>
</feature>
<keyword evidence="4" id="KW-0677">Repeat</keyword>
<feature type="compositionally biased region" description="Polar residues" evidence="8">
    <location>
        <begin position="100"/>
        <end position="113"/>
    </location>
</feature>
<gene>
    <name evidence="10" type="primary">CDH1</name>
    <name evidence="10" type="ORF">LPJ64_005090</name>
</gene>
<evidence type="ECO:0000256" key="3">
    <source>
        <dbReference type="ARBA" id="ARBA00022618"/>
    </source>
</evidence>
<dbReference type="PANTHER" id="PTHR19918:SF8">
    <property type="entry name" value="FI02843P"/>
    <property type="match status" value="1"/>
</dbReference>
<protein>
    <submittedName>
        <fullName evidence="10">Substrate-specific activator of APC-dependent proteolysis</fullName>
    </submittedName>
</protein>
<dbReference type="InterPro" id="IPR019775">
    <property type="entry name" value="WD40_repeat_CS"/>
</dbReference>
<comment type="similarity">
    <text evidence="1">Belongs to the WD repeat CDC20/Fizzy family.</text>
</comment>
<evidence type="ECO:0000256" key="4">
    <source>
        <dbReference type="ARBA" id="ARBA00022737"/>
    </source>
</evidence>
<feature type="compositionally biased region" description="Basic and acidic residues" evidence="8">
    <location>
        <begin position="155"/>
        <end position="173"/>
    </location>
</feature>
<keyword evidence="5" id="KW-0498">Mitosis</keyword>
<dbReference type="GO" id="GO:1990757">
    <property type="term" value="F:ubiquitin ligase activator activity"/>
    <property type="evidence" value="ECO:0007669"/>
    <property type="project" value="TreeGrafter"/>
</dbReference>
<feature type="compositionally biased region" description="Basic residues" evidence="8">
    <location>
        <begin position="1"/>
        <end position="11"/>
    </location>
</feature>
<evidence type="ECO:0000256" key="7">
    <source>
        <dbReference type="PROSITE-ProRule" id="PRU00221"/>
    </source>
</evidence>
<feature type="compositionally biased region" description="Basic and acidic residues" evidence="8">
    <location>
        <begin position="68"/>
        <end position="86"/>
    </location>
</feature>
<dbReference type="PROSITE" id="PS50294">
    <property type="entry name" value="WD_REPEATS_REGION"/>
    <property type="match status" value="2"/>
</dbReference>
<dbReference type="SMART" id="SM00320">
    <property type="entry name" value="WD40"/>
    <property type="match status" value="7"/>
</dbReference>
<feature type="repeat" description="WD" evidence="7">
    <location>
        <begin position="701"/>
        <end position="734"/>
    </location>
</feature>
<dbReference type="GO" id="GO:0005680">
    <property type="term" value="C:anaphase-promoting complex"/>
    <property type="evidence" value="ECO:0007669"/>
    <property type="project" value="TreeGrafter"/>
</dbReference>
<dbReference type="InterPro" id="IPR001680">
    <property type="entry name" value="WD40_rpt"/>
</dbReference>
<dbReference type="Proteomes" id="UP001145021">
    <property type="component" value="Unassembled WGS sequence"/>
</dbReference>
<accession>A0A9W8CGP9</accession>
<feature type="domain" description="CDC20/Fizzy WD40" evidence="9">
    <location>
        <begin position="421"/>
        <end position="732"/>
    </location>
</feature>
<feature type="region of interest" description="Disordered" evidence="8">
    <location>
        <begin position="1"/>
        <end position="217"/>
    </location>
</feature>
<dbReference type="PROSITE" id="PS50082">
    <property type="entry name" value="WD_REPEATS_2"/>
    <property type="match status" value="4"/>
</dbReference>
<comment type="caution">
    <text evidence="10">The sequence shown here is derived from an EMBL/GenBank/DDBJ whole genome shotgun (WGS) entry which is preliminary data.</text>
</comment>
<keyword evidence="6" id="KW-0131">Cell cycle</keyword>